<organism evidence="1 2">
    <name type="scientific">Aminobacter carboxidus</name>
    <dbReference type="NCBI Taxonomy" id="376165"/>
    <lineage>
        <taxon>Bacteria</taxon>
        <taxon>Pseudomonadati</taxon>
        <taxon>Pseudomonadota</taxon>
        <taxon>Alphaproteobacteria</taxon>
        <taxon>Hyphomicrobiales</taxon>
        <taxon>Phyllobacteriaceae</taxon>
        <taxon>Aminobacter</taxon>
    </lineage>
</organism>
<dbReference type="RefSeq" id="WP_184771047.1">
    <property type="nucleotide sequence ID" value="NZ_JACHGI010000010.1"/>
</dbReference>
<dbReference type="PRINTS" id="PR00413">
    <property type="entry name" value="HADHALOGNASE"/>
</dbReference>
<protein>
    <submittedName>
        <fullName evidence="1">HAD superfamily hydrolase (TIGR01509 family)</fullName>
    </submittedName>
</protein>
<dbReference type="InterPro" id="IPR036412">
    <property type="entry name" value="HAD-like_sf"/>
</dbReference>
<proteinExistence type="predicted"/>
<gene>
    <name evidence="1" type="ORF">HNQ96_004373</name>
</gene>
<evidence type="ECO:0000313" key="2">
    <source>
        <dbReference type="Proteomes" id="UP000532373"/>
    </source>
</evidence>
<dbReference type="Gene3D" id="3.40.50.1000">
    <property type="entry name" value="HAD superfamily/HAD-like"/>
    <property type="match status" value="1"/>
</dbReference>
<dbReference type="PANTHER" id="PTHR43481">
    <property type="entry name" value="FRUCTOSE-1-PHOSPHATE PHOSPHATASE"/>
    <property type="match status" value="1"/>
</dbReference>
<dbReference type="InterPro" id="IPR006439">
    <property type="entry name" value="HAD-SF_hydro_IA"/>
</dbReference>
<dbReference type="SUPFAM" id="SSF56784">
    <property type="entry name" value="HAD-like"/>
    <property type="match status" value="1"/>
</dbReference>
<dbReference type="NCBIfam" id="TIGR01509">
    <property type="entry name" value="HAD-SF-IA-v3"/>
    <property type="match status" value="1"/>
</dbReference>
<dbReference type="EMBL" id="JACHGI010000010">
    <property type="protein sequence ID" value="MBB6468489.1"/>
    <property type="molecule type" value="Genomic_DNA"/>
</dbReference>
<dbReference type="Proteomes" id="UP000532373">
    <property type="component" value="Unassembled WGS sequence"/>
</dbReference>
<dbReference type="Gene3D" id="1.10.150.240">
    <property type="entry name" value="Putative phosphatase, domain 2"/>
    <property type="match status" value="1"/>
</dbReference>
<evidence type="ECO:0000313" key="1">
    <source>
        <dbReference type="EMBL" id="MBB6468489.1"/>
    </source>
</evidence>
<comment type="caution">
    <text evidence="1">The sequence shown here is derived from an EMBL/GenBank/DDBJ whole genome shotgun (WGS) entry which is preliminary data.</text>
</comment>
<dbReference type="InterPro" id="IPR051806">
    <property type="entry name" value="HAD-like_SPP"/>
</dbReference>
<dbReference type="SFLD" id="SFLDG01135">
    <property type="entry name" value="C1.5.6:_HAD__Beta-PGM__Phospha"/>
    <property type="match status" value="1"/>
</dbReference>
<dbReference type="AlphaFoldDB" id="A0A8E2BEM1"/>
<dbReference type="SFLD" id="SFLDS00003">
    <property type="entry name" value="Haloacid_Dehalogenase"/>
    <property type="match status" value="1"/>
</dbReference>
<dbReference type="Pfam" id="PF00702">
    <property type="entry name" value="Hydrolase"/>
    <property type="match status" value="1"/>
</dbReference>
<dbReference type="InterPro" id="IPR023214">
    <property type="entry name" value="HAD_sf"/>
</dbReference>
<sequence>MRLRSAEEIAGTKAHSLGGLLSVDELLRYDALLFDLDGTLVDTMPLHHRAYAEVFAARGTELTLTDYMAAVGAPAREAIPLMLHATGITPTAPDEILAIHRDKKIAFARILLSSQPQALPASRLLEAAGEKKLALVSSGNRDGVMAIVATMGWTELFGAIVSGDDVANGKPDPEPYLKAAATLGVAPARCLVLEDAEAGLASGRAAGMSVIDVTRFS</sequence>
<dbReference type="SFLD" id="SFLDG01129">
    <property type="entry name" value="C1.5:_HAD__Beta-PGM__Phosphata"/>
    <property type="match status" value="1"/>
</dbReference>
<keyword evidence="1" id="KW-0378">Hydrolase</keyword>
<name>A0A8E2BEM1_9HYPH</name>
<reference evidence="1 2" key="1">
    <citation type="submission" date="2020-08" db="EMBL/GenBank/DDBJ databases">
        <title>Genomic Encyclopedia of Type Strains, Phase IV (KMG-IV): sequencing the most valuable type-strain genomes for metagenomic binning, comparative biology and taxonomic classification.</title>
        <authorList>
            <person name="Goeker M."/>
        </authorList>
    </citation>
    <scope>NUCLEOTIDE SEQUENCE [LARGE SCALE GENOMIC DNA]</scope>
    <source>
        <strain evidence="1 2">DSM 17454</strain>
    </source>
</reference>
<dbReference type="InterPro" id="IPR023198">
    <property type="entry name" value="PGP-like_dom2"/>
</dbReference>
<dbReference type="CDD" id="cd07505">
    <property type="entry name" value="HAD_BPGM-like"/>
    <property type="match status" value="1"/>
</dbReference>
<accession>A0A8E2BEM1</accession>
<dbReference type="GO" id="GO:0050308">
    <property type="term" value="F:sugar-phosphatase activity"/>
    <property type="evidence" value="ECO:0007669"/>
    <property type="project" value="TreeGrafter"/>
</dbReference>
<dbReference type="PANTHER" id="PTHR43481:SF4">
    <property type="entry name" value="GLYCEROL-1-PHOSPHATE PHOSPHOHYDROLASE 1-RELATED"/>
    <property type="match status" value="1"/>
</dbReference>